<dbReference type="AlphaFoldDB" id="A0A1F4PZP9"/>
<dbReference type="EMBL" id="METM01000029">
    <property type="protein sequence ID" value="OGB89168.1"/>
    <property type="molecule type" value="Genomic_DNA"/>
</dbReference>
<reference evidence="2 3" key="1">
    <citation type="journal article" date="2016" name="Nat. Commun.">
        <title>Thousands of microbial genomes shed light on interconnected biogeochemical processes in an aquifer system.</title>
        <authorList>
            <person name="Anantharaman K."/>
            <person name="Brown C.T."/>
            <person name="Hug L.A."/>
            <person name="Sharon I."/>
            <person name="Castelle C.J."/>
            <person name="Probst A.J."/>
            <person name="Thomas B.C."/>
            <person name="Singh A."/>
            <person name="Wilkins M.J."/>
            <person name="Karaoz U."/>
            <person name="Brodie E.L."/>
            <person name="Williams K.H."/>
            <person name="Hubbard S.S."/>
            <person name="Banfield J.F."/>
        </authorList>
    </citation>
    <scope>NUCLEOTIDE SEQUENCE [LARGE SCALE GENOMIC DNA]</scope>
</reference>
<dbReference type="InterPro" id="IPR003497">
    <property type="entry name" value="BRO_N_domain"/>
</dbReference>
<dbReference type="Pfam" id="PF02498">
    <property type="entry name" value="Bro-N"/>
    <property type="match status" value="1"/>
</dbReference>
<organism evidence="2 3">
    <name type="scientific">candidate division WOR-1 bacterium RIFCSPHIGHO2_01_FULL_53_15</name>
    <dbReference type="NCBI Taxonomy" id="1802564"/>
    <lineage>
        <taxon>Bacteria</taxon>
        <taxon>Bacillati</taxon>
        <taxon>Saganbacteria</taxon>
    </lineage>
</organism>
<gene>
    <name evidence="2" type="ORF">A2625_02475</name>
</gene>
<proteinExistence type="predicted"/>
<dbReference type="Proteomes" id="UP000178724">
    <property type="component" value="Unassembled WGS sequence"/>
</dbReference>
<feature type="domain" description="Bro-N" evidence="1">
    <location>
        <begin position="9"/>
        <end position="104"/>
    </location>
</feature>
<evidence type="ECO:0000313" key="2">
    <source>
        <dbReference type="EMBL" id="OGB89168.1"/>
    </source>
</evidence>
<accession>A0A1F4PZP9</accession>
<evidence type="ECO:0000313" key="3">
    <source>
        <dbReference type="Proteomes" id="UP000178724"/>
    </source>
</evidence>
<sequence length="269" mass="30897">MTDIVFEQIKKINKYGKEHWSARDLMLPLGYTRWENFEVAISRAKESCINSGQNVGDHFRGATKMVRIGSDAERAIDDFDLSRYACYLIAQNGDPKKEEIALAQTYFAIQTRKREVHELQIEDHKRLHLRGEMKEHNKNLAKAAKEAGVINYANFQDFGYMGLYGGLRQKDIHARKRLKKKQAILDHMGSEELAANLFRATQAEAKLRRENILGQDKANRAHHDVGKKVRQTINELGGTMLEHLLAPESIKESKKRIKKMAKKSLPEEI</sequence>
<evidence type="ECO:0000259" key="1">
    <source>
        <dbReference type="Pfam" id="PF02498"/>
    </source>
</evidence>
<comment type="caution">
    <text evidence="2">The sequence shown here is derived from an EMBL/GenBank/DDBJ whole genome shotgun (WGS) entry which is preliminary data.</text>
</comment>
<dbReference type="NCBIfam" id="NF008573">
    <property type="entry name" value="PRK11525.1"/>
    <property type="match status" value="1"/>
</dbReference>
<protein>
    <submittedName>
        <fullName evidence="2">DNA damage-inducible protein D</fullName>
    </submittedName>
</protein>
<name>A0A1F4PZP9_UNCSA</name>